<reference evidence="1 2" key="1">
    <citation type="submission" date="2015-07" db="EMBL/GenBank/DDBJ databases">
        <title>The genome of Eufriesea mexicana.</title>
        <authorList>
            <person name="Pan H."/>
            <person name="Kapheim K."/>
        </authorList>
    </citation>
    <scope>NUCLEOTIDE SEQUENCE [LARGE SCALE GENOMIC DNA]</scope>
    <source>
        <strain evidence="1">0111107269</strain>
        <tissue evidence="1">Whole body</tissue>
    </source>
</reference>
<name>A0A310SCZ9_9HYME</name>
<accession>A0A310SCZ9</accession>
<dbReference type="EMBL" id="KQ761246">
    <property type="protein sequence ID" value="OAD57946.1"/>
    <property type="molecule type" value="Genomic_DNA"/>
</dbReference>
<gene>
    <name evidence="1" type="ORF">WN48_00979</name>
</gene>
<protein>
    <submittedName>
        <fullName evidence="1">Uncharacterized protein</fullName>
    </submittedName>
</protein>
<organism evidence="1 2">
    <name type="scientific">Eufriesea mexicana</name>
    <dbReference type="NCBI Taxonomy" id="516756"/>
    <lineage>
        <taxon>Eukaryota</taxon>
        <taxon>Metazoa</taxon>
        <taxon>Ecdysozoa</taxon>
        <taxon>Arthropoda</taxon>
        <taxon>Hexapoda</taxon>
        <taxon>Insecta</taxon>
        <taxon>Pterygota</taxon>
        <taxon>Neoptera</taxon>
        <taxon>Endopterygota</taxon>
        <taxon>Hymenoptera</taxon>
        <taxon>Apocrita</taxon>
        <taxon>Aculeata</taxon>
        <taxon>Apoidea</taxon>
        <taxon>Anthophila</taxon>
        <taxon>Apidae</taxon>
        <taxon>Eufriesea</taxon>
    </lineage>
</organism>
<keyword evidence="2" id="KW-1185">Reference proteome</keyword>
<sequence>MSRLIIKMIRLMSRLRSPTKKRYIVVANKYDYIGMLLSLKKIFRDFLPYREANIGASSVNLQK</sequence>
<proteinExistence type="predicted"/>
<evidence type="ECO:0000313" key="2">
    <source>
        <dbReference type="Proteomes" id="UP000250275"/>
    </source>
</evidence>
<dbReference type="AlphaFoldDB" id="A0A310SCZ9"/>
<dbReference type="Proteomes" id="UP000250275">
    <property type="component" value="Unassembled WGS sequence"/>
</dbReference>
<evidence type="ECO:0000313" key="1">
    <source>
        <dbReference type="EMBL" id="OAD57946.1"/>
    </source>
</evidence>